<dbReference type="OMA" id="TEVAMHF"/>
<accession>E5QZW7</accession>
<dbReference type="PANTHER" id="PTHR39614:SF2">
    <property type="entry name" value="INTEGRAL MEMBRANE PROTEIN"/>
    <property type="match status" value="1"/>
</dbReference>
<dbReference type="GeneID" id="10031699"/>
<feature type="transmembrane region" description="Helical" evidence="1">
    <location>
        <begin position="214"/>
        <end position="236"/>
    </location>
</feature>
<dbReference type="VEuPathDB" id="FungiDB:MGYG_00471"/>
<feature type="domain" description="Rhodopsin" evidence="2">
    <location>
        <begin position="32"/>
        <end position="278"/>
    </location>
</feature>
<evidence type="ECO:0000313" key="3">
    <source>
        <dbReference type="EMBL" id="EFQ97430.1"/>
    </source>
</evidence>
<dbReference type="RefSeq" id="XP_003176382.1">
    <property type="nucleotide sequence ID" value="XM_003176334.1"/>
</dbReference>
<evidence type="ECO:0000313" key="4">
    <source>
        <dbReference type="Proteomes" id="UP000002669"/>
    </source>
</evidence>
<dbReference type="eggNOG" id="ENOG502SRS9">
    <property type="taxonomic scope" value="Eukaryota"/>
</dbReference>
<proteinExistence type="predicted"/>
<feature type="transmembrane region" description="Helical" evidence="1">
    <location>
        <begin position="181"/>
        <end position="202"/>
    </location>
</feature>
<dbReference type="STRING" id="535722.E5QZW7"/>
<feature type="transmembrane region" description="Helical" evidence="1">
    <location>
        <begin position="48"/>
        <end position="71"/>
    </location>
</feature>
<feature type="transmembrane region" description="Helical" evidence="1">
    <location>
        <begin position="12"/>
        <end position="36"/>
    </location>
</feature>
<keyword evidence="4" id="KW-1185">Reference proteome</keyword>
<keyword evidence="1" id="KW-0472">Membrane</keyword>
<dbReference type="EMBL" id="DS989822">
    <property type="protein sequence ID" value="EFQ97430.1"/>
    <property type="molecule type" value="Genomic_DNA"/>
</dbReference>
<name>E5QZW7_ARTGP</name>
<protein>
    <recommendedName>
        <fullName evidence="2">Rhodopsin domain-containing protein</fullName>
    </recommendedName>
</protein>
<organism evidence="4">
    <name type="scientific">Arthroderma gypseum (strain ATCC MYA-4604 / CBS 118893)</name>
    <name type="common">Microsporum gypseum</name>
    <dbReference type="NCBI Taxonomy" id="535722"/>
    <lineage>
        <taxon>Eukaryota</taxon>
        <taxon>Fungi</taxon>
        <taxon>Dikarya</taxon>
        <taxon>Ascomycota</taxon>
        <taxon>Pezizomycotina</taxon>
        <taxon>Eurotiomycetes</taxon>
        <taxon>Eurotiomycetidae</taxon>
        <taxon>Onygenales</taxon>
        <taxon>Arthrodermataceae</taxon>
        <taxon>Nannizzia</taxon>
    </lineage>
</organism>
<gene>
    <name evidence="3" type="ORF">MGYG_00471</name>
</gene>
<sequence length="359" mass="40413">MAPYHITGDENGPLVVVSSAIMVTYMILCYLIRVFMRFTINGPFGKDDWALTFGSLIAVVQTGLKISEAYAGLGRRRELVPMEEIQRLEKLAYAGDIFYLVALAFSRVSTFLLISRVTQQKNHLRAAHMGAIGSMVISITSVFLICMRCNLSRPWDLFSPGCPQIVRTFPPCVERLAYSRWYTIETLGIIVELYAAWVPVYLVWSLQMHLRSKIIVLFAFSFRLPVLVAAGARLYYLRQQQMQEDLLFYGAAASVCLEVELHYGLMAATIPCLKPFVKLFNTGWFDTRGVSTNSAGEQYALSNITPARVSVTTEASKKPWNDRRHVRQQSASSSAGSDIMIIRQTTAWDVTYDVNDRAV</sequence>
<dbReference type="Proteomes" id="UP000002669">
    <property type="component" value="Unassembled WGS sequence"/>
</dbReference>
<dbReference type="AlphaFoldDB" id="E5QZW7"/>
<dbReference type="InParanoid" id="E5QZW7"/>
<dbReference type="Pfam" id="PF20684">
    <property type="entry name" value="Fung_rhodopsin"/>
    <property type="match status" value="1"/>
</dbReference>
<dbReference type="HOGENOM" id="CLU_036632_1_3_1"/>
<dbReference type="OrthoDB" id="3918601at2759"/>
<evidence type="ECO:0000259" key="2">
    <source>
        <dbReference type="Pfam" id="PF20684"/>
    </source>
</evidence>
<keyword evidence="1" id="KW-1133">Transmembrane helix</keyword>
<reference evidence="4" key="1">
    <citation type="journal article" date="2012" name="MBio">
        <title>Comparative genome analysis of Trichophyton rubrum and related dermatophytes reveals candidate genes involved in infection.</title>
        <authorList>
            <person name="Martinez D.A."/>
            <person name="Oliver B.G."/>
            <person name="Graeser Y."/>
            <person name="Goldberg J.M."/>
            <person name="Li W."/>
            <person name="Martinez-Rossi N.M."/>
            <person name="Monod M."/>
            <person name="Shelest E."/>
            <person name="Barton R.C."/>
            <person name="Birch E."/>
            <person name="Brakhage A.A."/>
            <person name="Chen Z."/>
            <person name="Gurr S.J."/>
            <person name="Heiman D."/>
            <person name="Heitman J."/>
            <person name="Kosti I."/>
            <person name="Rossi A."/>
            <person name="Saif S."/>
            <person name="Samalova M."/>
            <person name="Saunders C.W."/>
            <person name="Shea T."/>
            <person name="Summerbell R.C."/>
            <person name="Xu J."/>
            <person name="Young S."/>
            <person name="Zeng Q."/>
            <person name="Birren B.W."/>
            <person name="Cuomo C.A."/>
            <person name="White T.C."/>
        </authorList>
    </citation>
    <scope>NUCLEOTIDE SEQUENCE [LARGE SCALE GENOMIC DNA]</scope>
    <source>
        <strain evidence="4">ATCC MYA-4604 / CBS 118893</strain>
    </source>
</reference>
<feature type="transmembrane region" description="Helical" evidence="1">
    <location>
        <begin position="91"/>
        <end position="114"/>
    </location>
</feature>
<dbReference type="InterPro" id="IPR049326">
    <property type="entry name" value="Rhodopsin_dom_fungi"/>
</dbReference>
<dbReference type="PANTHER" id="PTHR39614">
    <property type="entry name" value="INTEGRAL MEMBRANE PROTEIN"/>
    <property type="match status" value="1"/>
</dbReference>
<feature type="transmembrane region" description="Helical" evidence="1">
    <location>
        <begin position="126"/>
        <end position="145"/>
    </location>
</feature>
<evidence type="ECO:0000256" key="1">
    <source>
        <dbReference type="SAM" id="Phobius"/>
    </source>
</evidence>
<keyword evidence="1" id="KW-0812">Transmembrane</keyword>